<dbReference type="InterPro" id="IPR013606">
    <property type="entry name" value="I-BAR_dom"/>
</dbReference>
<dbReference type="SUPFAM" id="SSF103657">
    <property type="entry name" value="BAR/IMD domain-like"/>
    <property type="match status" value="1"/>
</dbReference>
<feature type="compositionally biased region" description="Polar residues" evidence="1">
    <location>
        <begin position="501"/>
        <end position="511"/>
    </location>
</feature>
<feature type="domain" description="IMD" evidence="2">
    <location>
        <begin position="1"/>
        <end position="112"/>
    </location>
</feature>
<evidence type="ECO:0000313" key="3">
    <source>
        <dbReference type="EMBL" id="CAK8671933.1"/>
    </source>
</evidence>
<keyword evidence="4" id="KW-1185">Reference proteome</keyword>
<feature type="compositionally biased region" description="Low complexity" evidence="1">
    <location>
        <begin position="188"/>
        <end position="225"/>
    </location>
</feature>
<dbReference type="InterPro" id="IPR027267">
    <property type="entry name" value="AH/BAR_dom_sf"/>
</dbReference>
<feature type="compositionally biased region" description="Low complexity" evidence="1">
    <location>
        <begin position="512"/>
        <end position="529"/>
    </location>
</feature>
<dbReference type="PANTHER" id="PTHR15708:SF4">
    <property type="entry name" value="FI21477P1-RELATED"/>
    <property type="match status" value="1"/>
</dbReference>
<name>A0ABP0EWU9_CLALP</name>
<proteinExistence type="predicted"/>
<gene>
    <name evidence="3" type="ORF">CVLEPA_LOCUS958</name>
</gene>
<feature type="compositionally biased region" description="Low complexity" evidence="1">
    <location>
        <begin position="243"/>
        <end position="257"/>
    </location>
</feature>
<dbReference type="PROSITE" id="PS51338">
    <property type="entry name" value="IMD"/>
    <property type="match status" value="1"/>
</dbReference>
<dbReference type="Gene3D" id="1.20.1270.60">
    <property type="entry name" value="Arfaptin homology (AH) domain/BAR domain"/>
    <property type="match status" value="1"/>
</dbReference>
<feature type="compositionally biased region" description="Basic residues" evidence="1">
    <location>
        <begin position="570"/>
        <end position="580"/>
    </location>
</feature>
<evidence type="ECO:0000313" key="4">
    <source>
        <dbReference type="Proteomes" id="UP001642483"/>
    </source>
</evidence>
<dbReference type="PANTHER" id="PTHR15708">
    <property type="entry name" value="ACTIN BUNDLING/MISSING IN METASTASIS-RELATED"/>
    <property type="match status" value="1"/>
</dbReference>
<reference evidence="3 4" key="1">
    <citation type="submission" date="2024-02" db="EMBL/GenBank/DDBJ databases">
        <authorList>
            <person name="Daric V."/>
            <person name="Darras S."/>
        </authorList>
    </citation>
    <scope>NUCLEOTIDE SEQUENCE [LARGE SCALE GENOMIC DNA]</scope>
</reference>
<evidence type="ECO:0000259" key="2">
    <source>
        <dbReference type="PROSITE" id="PS51338"/>
    </source>
</evidence>
<comment type="caution">
    <text evidence="3">The sequence shown here is derived from an EMBL/GenBank/DDBJ whole genome shotgun (WGS) entry which is preliminary data.</text>
</comment>
<accession>A0ABP0EWU9</accession>
<sequence length="735" mass="80533">MMENKLKHFTNSMLDNLLCPVQDRLEEWKKVANQLEKDHTKDYKKAMHEIKKRNTDSVRLQKKARKGSKTDVQQQLSSVMLDVNERFSTLMETEKSALRNLLVEERTRICLFANCLSPVLELQVSMLNEVTHLHDLTSDITRLCRNPKQLPTSTDQLVADFLSANSQSSTSPLADPQVTNNEDFFLQTHSLSPPSSPTSTDSRKSSMCSLNSINSSDSRSSGSFNHTSSFRHHHYPSYHRRTNSTGNSTTGQGSPTSCKSAPVGGGVVARLSSVSSHDSGFVSSGNAAIPSGNEFAKPPIPPPADKISQNGADGVSPVIRSRPNSEQLSSDFMVSPRSQNKPFSWKDWSRPGPYDNVPPSHPVNDPRQNVLPSKPQAPPPLSPKPDYLVHRSSMVDVPRDHPAPPLRHRNSEPAGFSFMTPKDEPSLPPPPLIGQDNSCSTEDAFPPPPPSLLSDDVGTIPNPPVPQMHQPNSAGVNPGHVNYATMPPNPVLPPSDYGPQSEFSSMTLGRKNSSNSLQYSSSSGYSSQNTTPACSEDTIASHDNDYDGDDALPHHRGRHDYEKFSTLPRNYHHSNSHAHARNSQQRRPASTAGVPETTMINTQIHTPGTATIRRKPSSKFNSVRRNCAPKPVQTPTVPSNNISNLMSTFQPLNHNHNNNYVEGMAGVENFGPSSNANFGENQNSVARDLTLKFRAEDMQDGSPTPTMTPTAGDFYGSYNGDFHSGVAPLHKKTSQ</sequence>
<protein>
    <recommendedName>
        <fullName evidence="2">IMD domain-containing protein</fullName>
    </recommendedName>
</protein>
<feature type="region of interest" description="Disordered" evidence="1">
    <location>
        <begin position="613"/>
        <end position="640"/>
    </location>
</feature>
<dbReference type="EMBL" id="CAWYQH010000001">
    <property type="protein sequence ID" value="CAK8671933.1"/>
    <property type="molecule type" value="Genomic_DNA"/>
</dbReference>
<dbReference type="Pfam" id="PF08397">
    <property type="entry name" value="IMD"/>
    <property type="match status" value="1"/>
</dbReference>
<dbReference type="InterPro" id="IPR030127">
    <property type="entry name" value="MTSS1/MTSS2"/>
</dbReference>
<evidence type="ECO:0000256" key="1">
    <source>
        <dbReference type="SAM" id="MobiDB-lite"/>
    </source>
</evidence>
<dbReference type="Proteomes" id="UP001642483">
    <property type="component" value="Unassembled WGS sequence"/>
</dbReference>
<feature type="compositionally biased region" description="Polar residues" evidence="1">
    <location>
        <begin position="322"/>
        <end position="342"/>
    </location>
</feature>
<organism evidence="3 4">
    <name type="scientific">Clavelina lepadiformis</name>
    <name type="common">Light-bulb sea squirt</name>
    <name type="synonym">Ascidia lepadiformis</name>
    <dbReference type="NCBI Taxonomy" id="159417"/>
    <lineage>
        <taxon>Eukaryota</taxon>
        <taxon>Metazoa</taxon>
        <taxon>Chordata</taxon>
        <taxon>Tunicata</taxon>
        <taxon>Ascidiacea</taxon>
        <taxon>Aplousobranchia</taxon>
        <taxon>Clavelinidae</taxon>
        <taxon>Clavelina</taxon>
    </lineage>
</organism>
<feature type="region of interest" description="Disordered" evidence="1">
    <location>
        <begin position="187"/>
        <end position="262"/>
    </location>
</feature>
<feature type="region of interest" description="Disordered" evidence="1">
    <location>
        <begin position="292"/>
        <end position="596"/>
    </location>
</feature>
<feature type="compositionally biased region" description="Basic residues" evidence="1">
    <location>
        <begin position="229"/>
        <end position="242"/>
    </location>
</feature>